<feature type="compositionally biased region" description="Pro residues" evidence="1">
    <location>
        <begin position="850"/>
        <end position="859"/>
    </location>
</feature>
<feature type="compositionally biased region" description="Basic residues" evidence="1">
    <location>
        <begin position="1528"/>
        <end position="1542"/>
    </location>
</feature>
<sequence length="1601" mass="175631">MSTLIPTASSCHTLQLPPIEKDDRCNLNVRTGSASTLYNSLVFTYGGLTIGLELLDPTIPELVKTFQSRLNNSKSDQIESYISGELFYLSLLDGIWTRVAIPKKASKPSPRLYHEICAANNCVYLFGGLKLDTNTKNSTTGDLIPCNDLWEFNLEKKAWTLLHDGTGYEIDSKIPKPRFNHKMTSIQNLSFISKKGHFGILIAGGKDSDSNSIYENVIFDLVDRKYVGDTNTTYLTVRSADGNRIGSTLDSFSRKDSEGHLSINYTNSIIVNVTDEVEHVSKRSNSKDGSGGGVTGGSGSTHTIKEESVIVYAPVDVVDTQGDVNPLLSFKVGKKLKNGKMLPTPRSTAWNNKKHSLGRSKSSVVDNVPPVEAVKPPVRSSQFYPFNLRYPTGGLFGQNIVITGFLPNDFDISIFVFNKPTGKWSRLNIFCDHDYGSHRFWGGFAWQSHHKVVLLGNYVTSKTTSSIRFFSSMITVSLPVTNILASSELAGTSKSMSRMTDREFDGLTDSSVGTAINSPTNRSHTEGEDDTHSSSLDITSESDEEKRPAFEVAGESDGKRSTTISFNEYVHYAAPKTNVTTIRSVFPAAAVTLGRNALDRYGDLISDFELVSSNGDRIPVSLHILTERWGRYFIELLSRGYVQAVDAFEHGKLEDDYPEKRHNFSTTSKDSGMSSFYSGTRTNKLKPSWSTAGGSSYSSHTNSHESGLNKEVSGMGTGQSYHVSIPIPKPNAIEKDAPQFRLPFQEPSLSASSSIKGKSESPPSQPVDAINLETTPGGSLNLPGRVSSAIDPHLSEDPGLPTTATPAMTSIPTIVPPQQTNIRKDSVSSFASANSLLTSHLQDIPPQLPLPDEPIPAVPVTPNFRSTSRKNSTDINSPRASLIHTLTVLRNIPGSKSPRESPFASPRNSISGPVNERDFQSTKLRHTLSHSPTRKGGPMKTSSASNENLENTPTTKPRRTSSSNSLKSMSKLGLSGADGSSTSSGSVSDTKDSEDRKHANASQTPAEMFSEGLLSFEDMKNGNFRMEPSLIPRKLYIPFPTVTVKAFCEFLYTGQIGNKWLLAPTTLDNLALAKFYKTPLLYDLISEVLFGIIGRKEAFVLNESRSLKKRYLELVELTGMKGDSECNFPLDEYEGFVDTVDDGYLDITLLKKTSDINKKSSVASMKRRQKKGSRTLDSTPGTGYTTPTTSVTEDSETNLGLATDEDASDKKTSTSEEDNDFELGYLDKRELQTSNVGPRSKSIFDKSGGDLNFHSTLDVEMEEEKEKLQGLTLDQLVSPNAPVPSDYAIDLIYEMGTFTADMKLMLRSINARQMSRTLNQSREELEATIEVLQKKLDAQNRPKPVVSKSGDSMPATYGADTVPSSNLHPTMSTTSLHTLSSLRTETSEKSTSSNFPRIPTFTPFITSKKGSIGNKGVEKLIAKDVKRDEKLKLKNEKDERMKQIQRSKLEKKQLDKSKRLSSAVFPPISRTQTMDNLPPKKHGLLYNLSHPLARTQSGMSEELKMSGSGGSISETNSIDSSKSSKTPTNKKHYSLFGKKHQKSRDSLNSRESSPVAADMGGSPSIHSHKSTVSVHSNNSKHSDATDGTTKKKFHIFSKNKK</sequence>
<gene>
    <name evidence="2" type="primary">MDS3</name>
    <name evidence="2" type="ORF">CAAN4_A01134</name>
</gene>
<feature type="compositionally biased region" description="Polar residues" evidence="1">
    <location>
        <begin position="1570"/>
        <end position="1579"/>
    </location>
</feature>
<feature type="region of interest" description="Disordered" evidence="1">
    <location>
        <begin position="657"/>
        <end position="708"/>
    </location>
</feature>
<evidence type="ECO:0000256" key="1">
    <source>
        <dbReference type="SAM" id="MobiDB-lite"/>
    </source>
</evidence>
<feature type="region of interest" description="Disordered" evidence="1">
    <location>
        <begin position="747"/>
        <end position="782"/>
    </location>
</feature>
<dbReference type="Gene3D" id="2.120.10.80">
    <property type="entry name" value="Kelch-type beta propeller"/>
    <property type="match status" value="1"/>
</dbReference>
<feature type="compositionally biased region" description="Polar residues" evidence="1">
    <location>
        <begin position="863"/>
        <end position="879"/>
    </location>
</feature>
<name>A0ABP0E582_9ASCO</name>
<feature type="region of interest" description="Disordered" evidence="1">
    <location>
        <begin position="280"/>
        <end position="301"/>
    </location>
</feature>
<feature type="compositionally biased region" description="Low complexity" evidence="1">
    <location>
        <begin position="747"/>
        <end position="762"/>
    </location>
</feature>
<feature type="region of interest" description="Disordered" evidence="1">
    <location>
        <begin position="341"/>
        <end position="364"/>
    </location>
</feature>
<feature type="region of interest" description="Disordered" evidence="1">
    <location>
        <begin position="1160"/>
        <end position="1226"/>
    </location>
</feature>
<feature type="compositionally biased region" description="Polar residues" evidence="1">
    <location>
        <begin position="664"/>
        <end position="682"/>
    </location>
</feature>
<feature type="compositionally biased region" description="Basic and acidic residues" evidence="1">
    <location>
        <begin position="523"/>
        <end position="532"/>
    </location>
</feature>
<feature type="compositionally biased region" description="Low complexity" evidence="1">
    <location>
        <begin position="951"/>
        <end position="988"/>
    </location>
</feature>
<evidence type="ECO:0000313" key="3">
    <source>
        <dbReference type="Proteomes" id="UP001497600"/>
    </source>
</evidence>
<dbReference type="InterPro" id="IPR015915">
    <property type="entry name" value="Kelch-typ_b-propeller"/>
</dbReference>
<organism evidence="2 3">
    <name type="scientific">[Candida] anglica</name>
    <dbReference type="NCBI Taxonomy" id="148631"/>
    <lineage>
        <taxon>Eukaryota</taxon>
        <taxon>Fungi</taxon>
        <taxon>Dikarya</taxon>
        <taxon>Ascomycota</taxon>
        <taxon>Saccharomycotina</taxon>
        <taxon>Pichiomycetes</taxon>
        <taxon>Debaryomycetaceae</taxon>
        <taxon>Kurtzmaniella</taxon>
    </lineage>
</organism>
<feature type="region of interest" description="Disordered" evidence="1">
    <location>
        <begin position="850"/>
        <end position="1005"/>
    </location>
</feature>
<feature type="compositionally biased region" description="Low complexity" evidence="1">
    <location>
        <begin position="688"/>
        <end position="706"/>
    </location>
</feature>
<dbReference type="Proteomes" id="UP001497600">
    <property type="component" value="Chromosome A"/>
</dbReference>
<protein>
    <submittedName>
        <fullName evidence="2">Negative regulator of sporulation Mds3p</fullName>
    </submittedName>
</protein>
<feature type="region of interest" description="Disordered" evidence="1">
    <location>
        <begin position="1433"/>
        <end position="1482"/>
    </location>
</feature>
<evidence type="ECO:0000313" key="2">
    <source>
        <dbReference type="EMBL" id="CAK7892028.1"/>
    </source>
</evidence>
<feature type="compositionally biased region" description="Gly residues" evidence="1">
    <location>
        <begin position="289"/>
        <end position="299"/>
    </location>
</feature>
<feature type="compositionally biased region" description="Low complexity" evidence="1">
    <location>
        <begin position="1178"/>
        <end position="1192"/>
    </location>
</feature>
<reference evidence="2 3" key="1">
    <citation type="submission" date="2024-01" db="EMBL/GenBank/DDBJ databases">
        <authorList>
            <consortium name="Genoscope - CEA"/>
            <person name="William W."/>
        </authorList>
    </citation>
    <scope>NUCLEOTIDE SEQUENCE [LARGE SCALE GENOMIC DNA]</scope>
    <source>
        <strain evidence="2 3">29B2s-10</strain>
    </source>
</reference>
<feature type="region of interest" description="Disordered" evidence="1">
    <location>
        <begin position="1339"/>
        <end position="1372"/>
    </location>
</feature>
<feature type="region of interest" description="Disordered" evidence="1">
    <location>
        <begin position="505"/>
        <end position="557"/>
    </location>
</feature>
<feature type="compositionally biased region" description="Polar residues" evidence="1">
    <location>
        <begin position="508"/>
        <end position="522"/>
    </location>
</feature>
<dbReference type="SUPFAM" id="SSF117281">
    <property type="entry name" value="Kelch motif"/>
    <property type="match status" value="1"/>
</dbReference>
<dbReference type="PANTHER" id="PTHR43503:SF2">
    <property type="entry name" value="NEGATIVE REGULATOR OF SPORULATION MDS3-RELATED"/>
    <property type="match status" value="1"/>
</dbReference>
<proteinExistence type="predicted"/>
<keyword evidence="3" id="KW-1185">Reference proteome</keyword>
<feature type="compositionally biased region" description="Basic and acidic residues" evidence="1">
    <location>
        <begin position="1433"/>
        <end position="1458"/>
    </location>
</feature>
<feature type="compositionally biased region" description="Basic residues" evidence="1">
    <location>
        <begin position="1590"/>
        <end position="1601"/>
    </location>
</feature>
<dbReference type="EMBL" id="OZ004253">
    <property type="protein sequence ID" value="CAK7892028.1"/>
    <property type="molecule type" value="Genomic_DNA"/>
</dbReference>
<feature type="compositionally biased region" description="Basic and acidic residues" evidence="1">
    <location>
        <begin position="989"/>
        <end position="998"/>
    </location>
</feature>
<feature type="region of interest" description="Disordered" evidence="1">
    <location>
        <begin position="1499"/>
        <end position="1601"/>
    </location>
</feature>
<accession>A0ABP0E582</accession>
<feature type="compositionally biased region" description="Polar residues" evidence="1">
    <location>
        <begin position="940"/>
        <end position="950"/>
    </location>
</feature>
<dbReference type="PANTHER" id="PTHR43503">
    <property type="entry name" value="MCG48959-RELATED"/>
    <property type="match status" value="1"/>
</dbReference>